<feature type="region of interest" description="Disordered" evidence="2">
    <location>
        <begin position="949"/>
        <end position="974"/>
    </location>
</feature>
<accession>A0A414B915</accession>
<dbReference type="InterPro" id="IPR003343">
    <property type="entry name" value="Big_2"/>
</dbReference>
<evidence type="ECO:0000256" key="2">
    <source>
        <dbReference type="SAM" id="MobiDB-lite"/>
    </source>
</evidence>
<feature type="compositionally biased region" description="Basic residues" evidence="2">
    <location>
        <begin position="955"/>
        <end position="965"/>
    </location>
</feature>
<evidence type="ECO:0000259" key="3">
    <source>
        <dbReference type="SMART" id="SM00635"/>
    </source>
</evidence>
<dbReference type="Proteomes" id="UP000284621">
    <property type="component" value="Unassembled WGS sequence"/>
</dbReference>
<comment type="subcellular location">
    <subcellularLocation>
        <location evidence="1">Cell envelope</location>
    </subcellularLocation>
</comment>
<proteinExistence type="predicted"/>
<keyword evidence="5" id="KW-1185">Reference proteome</keyword>
<sequence length="1109" mass="122464">MKYKNAIILTGKDILIVFICFFMFMFLSGGGTQNVLAAEDEVTITLDANGGEAVEPVVYKKTQSKIGILPETTRTGYVFNGWWTKNGGTSSSDSAWGGIVKFNDTSLPSSDTTYYARWTEDKAENNKQDTYFYGKTDEKVDSVTYNYGYISDSTARGITYNYGHIEKASAGTYNYGYIDCLISGSRTLTYNYGKITDSQNKITYNYGTIEKNNASVDTNYSIIENNTGTINRYSSDATLNENSGTINTLSKGSVRKNTGKINDVNDKNVTIYNYAGGTVGKSNDAWGVRACTVWNMGGIVQGYSSYADNVKVYNFEGGTVSNLRKGSVIYNLGGTVTDSSTAQVINCYKVNINSSFVETWNNKFIINPDTGEVWLPEGETGTFTVKDGTPQLYVTGATLTKQSDTAYTLSDAQATIVVDDVEPFTITYDLNGGTVDGNPMTYTERDTITLKNPTKENYVFVGWTGTDLEEPSDNVTIQKGSKGNRQYTAVWKQDSNIVILTFDGQNDTKDQLMIYNILTGGDTIGKLPEVTKEGYHFLGWFTAKEGGTELTAVSKKPHKNTTYYAHWAIGTYTYTLDPNGGTPNSTTKITKVYKENIGILPIISKEGYIFNGWWSRNDKGNWVSVLEPNSAMEGQDTAYYARWTKKTDTYSDTTGVYLYSHFEGSLKKNTGVITENNNYIGENTETVKFNAKGAEINVNKGIIRENKGVVYNYPGGIVKKNSGIVYNYGGMVSEDNTGSVIESYSVKVGKGIEKATLDNESFLDIDGAKWLEKTKGTATLTVVWAKGYNANGYHLEADGCKVTKNTNGTYTLSKITKNTTIFAAPTTFTITYKSENGSLQTTNPSTYTYETGDITLAAPSREGSTFLGWTGTDLAGTTKNVTIKKGSFGDRIYTAVWNNESRTVQQEVFILPKVLVKGKAVQKLSWNKIDGADGYVIYSSVAGKKMKKVLDTRKRSSKKKAKKSTAKSTRSKTITRTFKKRKSGTVYQYQIRAYKLVNGKKKVFCKSMVVYSVANNQSGKLTNVKKIKLKKKSYTLQVKQTAKIKAKYTAYKKNKKLYSRVKTFRYISSNTNVATVTKAGKIKAVKAGTCTIYVLAHNGVRKAVKVTVR</sequence>
<dbReference type="Pfam" id="PF09479">
    <property type="entry name" value="Flg_new"/>
    <property type="match status" value="5"/>
</dbReference>
<reference evidence="4 5" key="1">
    <citation type="submission" date="2018-08" db="EMBL/GenBank/DDBJ databases">
        <title>A genome reference for cultivated species of the human gut microbiota.</title>
        <authorList>
            <person name="Zou Y."/>
            <person name="Xue W."/>
            <person name="Luo G."/>
        </authorList>
    </citation>
    <scope>NUCLEOTIDE SEQUENCE [LARGE SCALE GENOMIC DNA]</scope>
    <source>
        <strain evidence="4 5">AM34-3LB</strain>
    </source>
</reference>
<dbReference type="InterPro" id="IPR013378">
    <property type="entry name" value="InlB-like_B-rpt"/>
</dbReference>
<dbReference type="GO" id="GO:0030313">
    <property type="term" value="C:cell envelope"/>
    <property type="evidence" value="ECO:0007669"/>
    <property type="project" value="UniProtKB-SubCell"/>
</dbReference>
<evidence type="ECO:0000313" key="5">
    <source>
        <dbReference type="Proteomes" id="UP000284621"/>
    </source>
</evidence>
<dbReference type="AlphaFoldDB" id="A0A414B915"/>
<dbReference type="Pfam" id="PF02368">
    <property type="entry name" value="Big_2"/>
    <property type="match status" value="1"/>
</dbReference>
<dbReference type="InterPro" id="IPR042229">
    <property type="entry name" value="Listeria/Bacterioides_rpt_sf"/>
</dbReference>
<gene>
    <name evidence="4" type="ORF">DW833_02470</name>
</gene>
<protein>
    <recommendedName>
        <fullName evidence="3">BIG2 domain-containing protein</fullName>
    </recommendedName>
</protein>
<dbReference type="Gene3D" id="2.60.40.4270">
    <property type="entry name" value="Listeria-Bacteroides repeat domain"/>
    <property type="match status" value="4"/>
</dbReference>
<organism evidence="4 5">
    <name type="scientific">Anaerobutyricum hallii</name>
    <dbReference type="NCBI Taxonomy" id="39488"/>
    <lineage>
        <taxon>Bacteria</taxon>
        <taxon>Bacillati</taxon>
        <taxon>Bacillota</taxon>
        <taxon>Clostridia</taxon>
        <taxon>Lachnospirales</taxon>
        <taxon>Lachnospiraceae</taxon>
        <taxon>Anaerobutyricum</taxon>
    </lineage>
</organism>
<feature type="domain" description="BIG2" evidence="3">
    <location>
        <begin position="1023"/>
        <end position="1106"/>
    </location>
</feature>
<dbReference type="NCBIfam" id="TIGR02543">
    <property type="entry name" value="List_Bact_rpt"/>
    <property type="match status" value="4"/>
</dbReference>
<dbReference type="Gene3D" id="2.60.40.1080">
    <property type="match status" value="1"/>
</dbReference>
<dbReference type="InterPro" id="IPR008964">
    <property type="entry name" value="Invasin/intimin_cell_adhesion"/>
</dbReference>
<evidence type="ECO:0000313" key="4">
    <source>
        <dbReference type="EMBL" id="RHC67531.1"/>
    </source>
</evidence>
<dbReference type="SUPFAM" id="SSF49373">
    <property type="entry name" value="Invasin/intimin cell-adhesion fragments"/>
    <property type="match status" value="1"/>
</dbReference>
<dbReference type="SMART" id="SM00635">
    <property type="entry name" value="BID_2"/>
    <property type="match status" value="1"/>
</dbReference>
<evidence type="ECO:0000256" key="1">
    <source>
        <dbReference type="ARBA" id="ARBA00004196"/>
    </source>
</evidence>
<dbReference type="RefSeq" id="WP_118380469.1">
    <property type="nucleotide sequence ID" value="NZ_CABJFJ010000002.1"/>
</dbReference>
<name>A0A414B915_9FIRM</name>
<dbReference type="EMBL" id="QSID01000002">
    <property type="protein sequence ID" value="RHC67531.1"/>
    <property type="molecule type" value="Genomic_DNA"/>
</dbReference>
<comment type="caution">
    <text evidence="4">The sequence shown here is derived from an EMBL/GenBank/DDBJ whole genome shotgun (WGS) entry which is preliminary data.</text>
</comment>